<protein>
    <submittedName>
        <fullName evidence="1">Uncharacterized protein</fullName>
    </submittedName>
</protein>
<dbReference type="PaxDb" id="4113-PGSC0003DMT400097067"/>
<keyword evidence="2" id="KW-1185">Reference proteome</keyword>
<dbReference type="AlphaFoldDB" id="M1DZU4"/>
<sequence length="231" mass="25662">MRPVTRNQAKLLRQQASRVPSKSAIVFGSSPKGVKSPAKVAKEDIAEMVETVLSQLSLSTSKNSFSSADNDVLTIRSTSYNMFASHVWENQCYSPSPTMVMHTMVVETSTIEEQLANLTKAVEGLSTYIKGQTAAKSLSRQRQNYREKGTKCDSSLSFNLEEDTLSVVLVKAAIVKEDASFAICHQSHNCKRRFTKHGSSSKLQLKRKMHHAWFVIKAAIVEEDALSVVHR</sequence>
<evidence type="ECO:0000313" key="1">
    <source>
        <dbReference type="EnsemblPlants" id="PGSC0003DMT400097067"/>
    </source>
</evidence>
<dbReference type="EnsemblPlants" id="PGSC0003DMT400097067">
    <property type="protein sequence ID" value="PGSC0003DMT400097067"/>
    <property type="gene ID" value="PGSC0003DMG400046638"/>
</dbReference>
<proteinExistence type="predicted"/>
<evidence type="ECO:0000313" key="2">
    <source>
        <dbReference type="Proteomes" id="UP000011115"/>
    </source>
</evidence>
<name>M1DZU4_SOLTU</name>
<dbReference type="Gramene" id="PGSC0003DMT400097067">
    <property type="protein sequence ID" value="PGSC0003DMT400097067"/>
    <property type="gene ID" value="PGSC0003DMG400046638"/>
</dbReference>
<dbReference type="HOGENOM" id="CLU_1201619_0_0_1"/>
<organism evidence="1 2">
    <name type="scientific">Solanum tuberosum</name>
    <name type="common">Potato</name>
    <dbReference type="NCBI Taxonomy" id="4113"/>
    <lineage>
        <taxon>Eukaryota</taxon>
        <taxon>Viridiplantae</taxon>
        <taxon>Streptophyta</taxon>
        <taxon>Embryophyta</taxon>
        <taxon>Tracheophyta</taxon>
        <taxon>Spermatophyta</taxon>
        <taxon>Magnoliopsida</taxon>
        <taxon>eudicotyledons</taxon>
        <taxon>Gunneridae</taxon>
        <taxon>Pentapetalae</taxon>
        <taxon>asterids</taxon>
        <taxon>lamiids</taxon>
        <taxon>Solanales</taxon>
        <taxon>Solanaceae</taxon>
        <taxon>Solanoideae</taxon>
        <taxon>Solaneae</taxon>
        <taxon>Solanum</taxon>
    </lineage>
</organism>
<dbReference type="Proteomes" id="UP000011115">
    <property type="component" value="Unassembled WGS sequence"/>
</dbReference>
<reference evidence="2" key="1">
    <citation type="journal article" date="2011" name="Nature">
        <title>Genome sequence and analysis of the tuber crop potato.</title>
        <authorList>
            <consortium name="The Potato Genome Sequencing Consortium"/>
        </authorList>
    </citation>
    <scope>NUCLEOTIDE SEQUENCE [LARGE SCALE GENOMIC DNA]</scope>
    <source>
        <strain evidence="2">cv. DM1-3 516 R44</strain>
    </source>
</reference>
<dbReference type="InParanoid" id="M1DZU4"/>
<accession>M1DZU4</accession>
<reference evidence="1" key="2">
    <citation type="submission" date="2015-06" db="UniProtKB">
        <authorList>
            <consortium name="EnsemblPlants"/>
        </authorList>
    </citation>
    <scope>IDENTIFICATION</scope>
    <source>
        <strain evidence="1">DM1-3 516 R44</strain>
    </source>
</reference>